<dbReference type="InterPro" id="IPR023393">
    <property type="entry name" value="START-like_dom_sf"/>
</dbReference>
<dbReference type="CDD" id="cd08895">
    <property type="entry name" value="SRPBCC_CalC_Aha1-like_2"/>
    <property type="match status" value="1"/>
</dbReference>
<dbReference type="EMBL" id="AP023287">
    <property type="protein sequence ID" value="BCI53259.1"/>
    <property type="molecule type" value="Genomic_DNA"/>
</dbReference>
<evidence type="ECO:0000313" key="3">
    <source>
        <dbReference type="EMBL" id="BCI53259.1"/>
    </source>
</evidence>
<dbReference type="Proteomes" id="UP000515734">
    <property type="component" value="Chromosome"/>
</dbReference>
<reference evidence="3 4" key="1">
    <citation type="submission" date="2020-07" db="EMBL/GenBank/DDBJ databases">
        <title>Complete genome sequence of Mycolicibacterium litorale like strain isolated from cardiac implantable electronic device infection.</title>
        <authorList>
            <person name="Fukano H."/>
            <person name="Miyama H."/>
            <person name="Hoshino Y."/>
        </authorList>
    </citation>
    <scope>NUCLEOTIDE SEQUENCE [LARGE SCALE GENOMIC DNA]</scope>
    <source>
        <strain evidence="3 4">NIIDNTM18</strain>
    </source>
</reference>
<proteinExistence type="inferred from homology"/>
<dbReference type="AlphaFoldDB" id="A0A6S6P478"/>
<gene>
    <name evidence="3" type="ORF">NIIDNTM18_25370</name>
</gene>
<organism evidence="3 4">
    <name type="scientific">Mycolicibacterium litorale</name>
    <dbReference type="NCBI Taxonomy" id="758802"/>
    <lineage>
        <taxon>Bacteria</taxon>
        <taxon>Bacillati</taxon>
        <taxon>Actinomycetota</taxon>
        <taxon>Actinomycetes</taxon>
        <taxon>Mycobacteriales</taxon>
        <taxon>Mycobacteriaceae</taxon>
        <taxon>Mycolicibacterium</taxon>
    </lineage>
</organism>
<name>A0A6S6P478_9MYCO</name>
<dbReference type="Gene3D" id="3.30.530.20">
    <property type="match status" value="1"/>
</dbReference>
<evidence type="ECO:0000259" key="2">
    <source>
        <dbReference type="Pfam" id="PF08327"/>
    </source>
</evidence>
<protein>
    <recommendedName>
        <fullName evidence="2">Activator of Hsp90 ATPase homologue 1/2-like C-terminal domain-containing protein</fullName>
    </recommendedName>
</protein>
<feature type="domain" description="Activator of Hsp90 ATPase homologue 1/2-like C-terminal" evidence="2">
    <location>
        <begin position="12"/>
        <end position="151"/>
    </location>
</feature>
<accession>A0A6S6P478</accession>
<evidence type="ECO:0000313" key="4">
    <source>
        <dbReference type="Proteomes" id="UP000515734"/>
    </source>
</evidence>
<dbReference type="RefSeq" id="WP_185295963.1">
    <property type="nucleotide sequence ID" value="NZ_AP023287.1"/>
</dbReference>
<comment type="similarity">
    <text evidence="1">Belongs to the AHA1 family.</text>
</comment>
<evidence type="ECO:0000256" key="1">
    <source>
        <dbReference type="ARBA" id="ARBA00006817"/>
    </source>
</evidence>
<dbReference type="InterPro" id="IPR013538">
    <property type="entry name" value="ASHA1/2-like_C"/>
</dbReference>
<sequence length="159" mass="16718">MGRTDSASRVIDAPPARVYAALIDPDALAVWLPPAGMTGRFDHFDARAGGSYRMVLAYQQTPASGGKTTVDSDVVEARFVAIEPNARIVQQVDFTSADPAYAGTMTMTWSVTAVDGGTRVDMTAADVPTGISAEDHAEGMTSSLSNLAAYLARAQDETT</sequence>
<dbReference type="SUPFAM" id="SSF55961">
    <property type="entry name" value="Bet v1-like"/>
    <property type="match status" value="1"/>
</dbReference>
<dbReference type="Pfam" id="PF08327">
    <property type="entry name" value="AHSA1"/>
    <property type="match status" value="1"/>
</dbReference>